<organism evidence="4 5">
    <name type="scientific">Peronospora destructor</name>
    <dbReference type="NCBI Taxonomy" id="86335"/>
    <lineage>
        <taxon>Eukaryota</taxon>
        <taxon>Sar</taxon>
        <taxon>Stramenopiles</taxon>
        <taxon>Oomycota</taxon>
        <taxon>Peronosporomycetes</taxon>
        <taxon>Peronosporales</taxon>
        <taxon>Peronosporaceae</taxon>
        <taxon>Peronospora</taxon>
    </lineage>
</organism>
<proteinExistence type="inferred from homology"/>
<protein>
    <submittedName>
        <fullName evidence="4">Uncharacterized protein</fullName>
    </submittedName>
</protein>
<evidence type="ECO:0000256" key="2">
    <source>
        <dbReference type="ARBA" id="ARBA00006181"/>
    </source>
</evidence>
<dbReference type="GO" id="GO:0005634">
    <property type="term" value="C:nucleus"/>
    <property type="evidence" value="ECO:0007669"/>
    <property type="project" value="UniProtKB-SubCell"/>
</dbReference>
<dbReference type="PANTHER" id="PTHR13348:SF0">
    <property type="entry name" value="RIBONUCLEASE P PROTEIN SUBUNIT P29"/>
    <property type="match status" value="1"/>
</dbReference>
<dbReference type="InterPro" id="IPR002730">
    <property type="entry name" value="Rpp29/RNP1"/>
</dbReference>
<dbReference type="InterPro" id="IPR036980">
    <property type="entry name" value="RNase_P/MRP_Rpp29_sf"/>
</dbReference>
<comment type="subcellular location">
    <subcellularLocation>
        <location evidence="1">Nucleus</location>
    </subcellularLocation>
</comment>
<sequence>MSTGGKKRPRADLLSSLDAAFASTAQAAASKYTVQAAEEALLKGNKQQAYQQSKRKRKDKKRKDKEGNGRRNGKDANEQAVNEDKKKTKMIDPLYEKMNVELLALGLKNCSLKSKVQALTNPRTLHQTLKNYLEFVTKGTRAGSNVAGSLKNKVLSLDNPFKTTATEATRKIITSASRKQTAKLMGARRRRELGLHLLRGTMKYSDAMQLNDIWTQYISQVIESELCEVQHVIEEPQRTRNAKLYSKLKYMDLSGCPLEVIQSRNPCNVGRSGIVVAETQQTLQICCRTSLGDDSSNGIIRTFVKWDSCFKVRMSSARNLFLDSAWFIERAQ</sequence>
<dbReference type="GO" id="GO:0033204">
    <property type="term" value="F:ribonuclease P RNA binding"/>
    <property type="evidence" value="ECO:0007669"/>
    <property type="project" value="InterPro"/>
</dbReference>
<evidence type="ECO:0000256" key="1">
    <source>
        <dbReference type="ARBA" id="ARBA00004123"/>
    </source>
</evidence>
<dbReference type="AlphaFoldDB" id="A0AAV0V9C0"/>
<evidence type="ECO:0000313" key="4">
    <source>
        <dbReference type="EMBL" id="CAI5743319.1"/>
    </source>
</evidence>
<name>A0AAV0V9C0_9STRA</name>
<feature type="region of interest" description="Disordered" evidence="3">
    <location>
        <begin position="43"/>
        <end position="85"/>
    </location>
</feature>
<dbReference type="InterPro" id="IPR023534">
    <property type="entry name" value="Rof/RNase_P-like"/>
</dbReference>
<comment type="caution">
    <text evidence="4">The sequence shown here is derived from an EMBL/GenBank/DDBJ whole genome shotgun (WGS) entry which is preliminary data.</text>
</comment>
<dbReference type="GO" id="GO:0006364">
    <property type="term" value="P:rRNA processing"/>
    <property type="evidence" value="ECO:0007669"/>
    <property type="project" value="TreeGrafter"/>
</dbReference>
<gene>
    <name evidence="4" type="ORF">PDE001_LOCUS8658</name>
</gene>
<dbReference type="GO" id="GO:0000172">
    <property type="term" value="C:ribonuclease MRP complex"/>
    <property type="evidence" value="ECO:0007669"/>
    <property type="project" value="InterPro"/>
</dbReference>
<dbReference type="GO" id="GO:0030677">
    <property type="term" value="C:ribonuclease P complex"/>
    <property type="evidence" value="ECO:0007669"/>
    <property type="project" value="InterPro"/>
</dbReference>
<dbReference type="Proteomes" id="UP001162029">
    <property type="component" value="Unassembled WGS sequence"/>
</dbReference>
<feature type="compositionally biased region" description="Basic residues" evidence="3">
    <location>
        <begin position="53"/>
        <end position="63"/>
    </location>
</feature>
<dbReference type="GO" id="GO:0001682">
    <property type="term" value="P:tRNA 5'-leader removal"/>
    <property type="evidence" value="ECO:0007669"/>
    <property type="project" value="InterPro"/>
</dbReference>
<evidence type="ECO:0000256" key="3">
    <source>
        <dbReference type="SAM" id="MobiDB-lite"/>
    </source>
</evidence>
<dbReference type="Pfam" id="PF01868">
    <property type="entry name" value="RNase_P-MRP_p29"/>
    <property type="match status" value="1"/>
</dbReference>
<dbReference type="InterPro" id="IPR016848">
    <property type="entry name" value="RNase_P/MRP_Rpp29-subunit"/>
</dbReference>
<evidence type="ECO:0000313" key="5">
    <source>
        <dbReference type="Proteomes" id="UP001162029"/>
    </source>
</evidence>
<dbReference type="SUPFAM" id="SSF101744">
    <property type="entry name" value="Rof/RNase P subunit-like"/>
    <property type="match status" value="1"/>
</dbReference>
<dbReference type="EMBL" id="CANTFM010001848">
    <property type="protein sequence ID" value="CAI5743319.1"/>
    <property type="molecule type" value="Genomic_DNA"/>
</dbReference>
<dbReference type="Gene3D" id="2.30.30.210">
    <property type="entry name" value="Ribonuclease P/MRP, subunit p29"/>
    <property type="match status" value="1"/>
</dbReference>
<feature type="compositionally biased region" description="Basic and acidic residues" evidence="3">
    <location>
        <begin position="64"/>
        <end position="85"/>
    </location>
</feature>
<keyword evidence="5" id="KW-1185">Reference proteome</keyword>
<reference evidence="4" key="1">
    <citation type="submission" date="2022-12" db="EMBL/GenBank/DDBJ databases">
        <authorList>
            <person name="Webb A."/>
        </authorList>
    </citation>
    <scope>NUCLEOTIDE SEQUENCE</scope>
    <source>
        <strain evidence="4">Pd1</strain>
    </source>
</reference>
<comment type="similarity">
    <text evidence="2">Belongs to the eukaryotic/archaeal RNase P protein component 1 family.</text>
</comment>
<accession>A0AAV0V9C0</accession>
<dbReference type="PANTHER" id="PTHR13348">
    <property type="entry name" value="RIBONUCLEASE P SUBUNIT P29"/>
    <property type="match status" value="1"/>
</dbReference>